<evidence type="ECO:0000313" key="2">
    <source>
        <dbReference type="EMBL" id="MCE3050859.1"/>
    </source>
</evidence>
<reference evidence="2 3" key="1">
    <citation type="journal article" date="2021" name="BMC Genomics">
        <title>Datura genome reveals duplications of psychoactive alkaloid biosynthetic genes and high mutation rate following tissue culture.</title>
        <authorList>
            <person name="Rajewski A."/>
            <person name="Carter-House D."/>
            <person name="Stajich J."/>
            <person name="Litt A."/>
        </authorList>
    </citation>
    <scope>NUCLEOTIDE SEQUENCE [LARGE SCALE GENOMIC DNA]</scope>
    <source>
        <strain evidence="2">AR-01</strain>
    </source>
</reference>
<evidence type="ECO:0000256" key="1">
    <source>
        <dbReference type="SAM" id="MobiDB-lite"/>
    </source>
</evidence>
<accession>A0ABS8WL32</accession>
<proteinExistence type="predicted"/>
<keyword evidence="3" id="KW-1185">Reference proteome</keyword>
<sequence>MGNLIVEITGIALKIWTVSGKPTVTTPISLSKAASVMSNFVSDEAAGAGHSHAIATYLNRASRSFYELDEFHREIKRRRSQTAASSPMWPPAPEKKLKSKS</sequence>
<dbReference type="Proteomes" id="UP000823775">
    <property type="component" value="Unassembled WGS sequence"/>
</dbReference>
<dbReference type="PANTHER" id="PTHR48227">
    <property type="entry name" value="DNA TOPOISOMERASE 1-LIKE"/>
    <property type="match status" value="1"/>
</dbReference>
<protein>
    <submittedName>
        <fullName evidence="2">Uncharacterized protein</fullName>
    </submittedName>
</protein>
<organism evidence="2 3">
    <name type="scientific">Datura stramonium</name>
    <name type="common">Jimsonweed</name>
    <name type="synonym">Common thornapple</name>
    <dbReference type="NCBI Taxonomy" id="4076"/>
    <lineage>
        <taxon>Eukaryota</taxon>
        <taxon>Viridiplantae</taxon>
        <taxon>Streptophyta</taxon>
        <taxon>Embryophyta</taxon>
        <taxon>Tracheophyta</taxon>
        <taxon>Spermatophyta</taxon>
        <taxon>Magnoliopsida</taxon>
        <taxon>eudicotyledons</taxon>
        <taxon>Gunneridae</taxon>
        <taxon>Pentapetalae</taxon>
        <taxon>asterids</taxon>
        <taxon>lamiids</taxon>
        <taxon>Solanales</taxon>
        <taxon>Solanaceae</taxon>
        <taxon>Solanoideae</taxon>
        <taxon>Datureae</taxon>
        <taxon>Datura</taxon>
    </lineage>
</organism>
<feature type="region of interest" description="Disordered" evidence="1">
    <location>
        <begin position="77"/>
        <end position="101"/>
    </location>
</feature>
<name>A0ABS8WL32_DATST</name>
<comment type="caution">
    <text evidence="2">The sequence shown here is derived from an EMBL/GenBank/DDBJ whole genome shotgun (WGS) entry which is preliminary data.</text>
</comment>
<dbReference type="PANTHER" id="PTHR48227:SF1">
    <property type="entry name" value="DNA LIGASE 1-LIKE"/>
    <property type="match status" value="1"/>
</dbReference>
<dbReference type="EMBL" id="JACEIK010007951">
    <property type="protein sequence ID" value="MCE3050859.1"/>
    <property type="molecule type" value="Genomic_DNA"/>
</dbReference>
<evidence type="ECO:0000313" key="3">
    <source>
        <dbReference type="Proteomes" id="UP000823775"/>
    </source>
</evidence>
<gene>
    <name evidence="2" type="ORF">HAX54_048314</name>
</gene>